<sequence>MSEDQTDPYSGLSDDEIIEEEVEQGRSNVPMITMVVSLVVLATTVAVIGYFISSATTDLPAPTETPSVQPTGEPKLPQEIGEYSRAPGGGGVDDSDPDQMTSTAFYIKNGQESMLIAAIRPAKDPRQQLEDIDTTNIVDYDDDARCGRDKNDLDICAVPYGNTLVVVQGLRDQSVDDMVEFAREVAPHIG</sequence>
<feature type="transmembrane region" description="Helical" evidence="2">
    <location>
        <begin position="31"/>
        <end position="52"/>
    </location>
</feature>
<feature type="region of interest" description="Disordered" evidence="1">
    <location>
        <begin position="58"/>
        <end position="95"/>
    </location>
</feature>
<organism evidence="3 4">
    <name type="scientific">Propioniferax innocua</name>
    <dbReference type="NCBI Taxonomy" id="1753"/>
    <lineage>
        <taxon>Bacteria</taxon>
        <taxon>Bacillati</taxon>
        <taxon>Actinomycetota</taxon>
        <taxon>Actinomycetes</taxon>
        <taxon>Propionibacteriales</taxon>
        <taxon>Propionibacteriaceae</taxon>
        <taxon>Propioniferax</taxon>
    </lineage>
</organism>
<proteinExistence type="predicted"/>
<dbReference type="AlphaFoldDB" id="A0A542ZDS0"/>
<keyword evidence="2" id="KW-1133">Transmembrane helix</keyword>
<reference evidence="3 4" key="1">
    <citation type="submission" date="2019-06" db="EMBL/GenBank/DDBJ databases">
        <title>Sequencing the genomes of 1000 actinobacteria strains.</title>
        <authorList>
            <person name="Klenk H.-P."/>
        </authorList>
    </citation>
    <scope>NUCLEOTIDE SEQUENCE [LARGE SCALE GENOMIC DNA]</scope>
    <source>
        <strain evidence="3 4">DSM 8251</strain>
    </source>
</reference>
<evidence type="ECO:0000313" key="3">
    <source>
        <dbReference type="EMBL" id="TQL58451.1"/>
    </source>
</evidence>
<dbReference type="EMBL" id="VFOR01000002">
    <property type="protein sequence ID" value="TQL58451.1"/>
    <property type="molecule type" value="Genomic_DNA"/>
</dbReference>
<dbReference type="OrthoDB" id="9976097at2"/>
<keyword evidence="4" id="KW-1185">Reference proteome</keyword>
<accession>A0A542ZDS0</accession>
<evidence type="ECO:0000256" key="2">
    <source>
        <dbReference type="SAM" id="Phobius"/>
    </source>
</evidence>
<comment type="caution">
    <text evidence="3">The sequence shown here is derived from an EMBL/GenBank/DDBJ whole genome shotgun (WGS) entry which is preliminary data.</text>
</comment>
<keyword evidence="2" id="KW-0472">Membrane</keyword>
<evidence type="ECO:0000256" key="1">
    <source>
        <dbReference type="SAM" id="MobiDB-lite"/>
    </source>
</evidence>
<dbReference type="RefSeq" id="WP_142094234.1">
    <property type="nucleotide sequence ID" value="NZ_BAAAMD010000002.1"/>
</dbReference>
<name>A0A542ZDS0_9ACTN</name>
<gene>
    <name evidence="3" type="ORF">FB460_2314</name>
</gene>
<keyword evidence="2" id="KW-0812">Transmembrane</keyword>
<protein>
    <submittedName>
        <fullName evidence="3">Uncharacterized protein</fullName>
    </submittedName>
</protein>
<evidence type="ECO:0000313" key="4">
    <source>
        <dbReference type="Proteomes" id="UP000316196"/>
    </source>
</evidence>
<dbReference type="Proteomes" id="UP000316196">
    <property type="component" value="Unassembled WGS sequence"/>
</dbReference>